<name>A0A0F9WW79_9ZZZZ</name>
<dbReference type="InterPro" id="IPR050312">
    <property type="entry name" value="IolE/XylAMocC-like"/>
</dbReference>
<reference evidence="2" key="1">
    <citation type="journal article" date="2015" name="Nature">
        <title>Complex archaea that bridge the gap between prokaryotes and eukaryotes.</title>
        <authorList>
            <person name="Spang A."/>
            <person name="Saw J.H."/>
            <person name="Jorgensen S.L."/>
            <person name="Zaremba-Niedzwiedzka K."/>
            <person name="Martijn J."/>
            <person name="Lind A.E."/>
            <person name="van Eijk R."/>
            <person name="Schleper C."/>
            <person name="Guy L."/>
            <person name="Ettema T.J."/>
        </authorList>
    </citation>
    <scope>NUCLEOTIDE SEQUENCE</scope>
</reference>
<evidence type="ECO:0000313" key="2">
    <source>
        <dbReference type="EMBL" id="KKN90656.1"/>
    </source>
</evidence>
<dbReference type="AlphaFoldDB" id="A0A0F9WW79"/>
<comment type="caution">
    <text evidence="2">The sequence shown here is derived from an EMBL/GenBank/DDBJ whole genome shotgun (WGS) entry which is preliminary data.</text>
</comment>
<dbReference type="SUPFAM" id="SSF51658">
    <property type="entry name" value="Xylose isomerase-like"/>
    <property type="match status" value="1"/>
</dbReference>
<dbReference type="InterPro" id="IPR036237">
    <property type="entry name" value="Xyl_isomerase-like_sf"/>
</dbReference>
<protein>
    <recommendedName>
        <fullName evidence="1">Xylose isomerase-like TIM barrel domain-containing protein</fullName>
    </recommendedName>
</protein>
<dbReference type="InterPro" id="IPR013022">
    <property type="entry name" value="Xyl_isomerase-like_TIM-brl"/>
</dbReference>
<accession>A0A0F9WW79</accession>
<gene>
    <name evidence="2" type="ORF">LCGC14_0225990</name>
</gene>
<evidence type="ECO:0000259" key="1">
    <source>
        <dbReference type="Pfam" id="PF01261"/>
    </source>
</evidence>
<dbReference type="Pfam" id="PF01261">
    <property type="entry name" value="AP_endonuc_2"/>
    <property type="match status" value="1"/>
</dbReference>
<organism evidence="2">
    <name type="scientific">marine sediment metagenome</name>
    <dbReference type="NCBI Taxonomy" id="412755"/>
    <lineage>
        <taxon>unclassified sequences</taxon>
        <taxon>metagenomes</taxon>
        <taxon>ecological metagenomes</taxon>
    </lineage>
</organism>
<sequence>MLAVRTDYLSDTNDPHPHLRRIAEAGFSHVHWGHQSMTDLVYTPVDVERIKRQLDELGLKLLDLHGAVGPTMCWWSSDDAQRQGGVDLVRNRLRMTADLGGGVVIMHVPGGNDQSGWDHLHRSLDELRADVGATGVRIALENGPMDAIGRMLDSFPADAVGMCYDSGHGNLPKADGAAHLDRLKDRLIAVHLHDNDGSGDQHRTPFRGNIDWARLTALIAASSYDKPLSLELALGDDEDEAAFLQTAFTVGAGLTEMVERNRP</sequence>
<dbReference type="EMBL" id="LAZR01000108">
    <property type="protein sequence ID" value="KKN90656.1"/>
    <property type="molecule type" value="Genomic_DNA"/>
</dbReference>
<dbReference type="Gene3D" id="3.20.20.150">
    <property type="entry name" value="Divalent-metal-dependent TIM barrel enzymes"/>
    <property type="match status" value="1"/>
</dbReference>
<dbReference type="PANTHER" id="PTHR12110">
    <property type="entry name" value="HYDROXYPYRUVATE ISOMERASE"/>
    <property type="match status" value="1"/>
</dbReference>
<feature type="domain" description="Xylose isomerase-like TIM barrel" evidence="1">
    <location>
        <begin position="19"/>
        <end position="233"/>
    </location>
</feature>
<proteinExistence type="predicted"/>